<dbReference type="AlphaFoldDB" id="A0A7U7J2B3"/>
<evidence type="ECO:0000313" key="2">
    <source>
        <dbReference type="Proteomes" id="UP000019184"/>
    </source>
</evidence>
<proteinExistence type="predicted"/>
<sequence length="243" mass="26165">MSLPTLFELCVPREDVVRGSIAESDFAADLAQVLRGDAPADYLDPVRFFANTHPTQGLKTLLQAVCQRLTASSQQLSPIFRLDTQYGGGKTHALIALVHAARGMTGVHNIPEFLPTELVPSGPVRIAAFDGENADPFNGRAMGDGVRAYTPWGEIAYALAGRDGYAWVQRSDEAGVAPGAETMRELFGGQPTLILLDELSIYLRKFHKKAQSLEAAGQQLAAFLTILFNPSCYLDGVVSIGVC</sequence>
<dbReference type="InterPro" id="IPR007555">
    <property type="entry name" value="DUF499"/>
</dbReference>
<reference evidence="1 2" key="1">
    <citation type="journal article" date="2014" name="ISME J.">
        <title>Candidatus Competibacter-lineage genomes retrieved from metagenomes reveal functional metabolic diversity.</title>
        <authorList>
            <person name="McIlroy S.J."/>
            <person name="Albertsen M."/>
            <person name="Andresen E.K."/>
            <person name="Saunders A.M."/>
            <person name="Kristiansen R."/>
            <person name="Stokholm-Bjerregaard M."/>
            <person name="Nielsen K.L."/>
            <person name="Nielsen P.H."/>
        </authorList>
    </citation>
    <scope>NUCLEOTIDE SEQUENCE [LARGE SCALE GENOMIC DNA]</scope>
    <source>
        <strain evidence="1 2">Run_B_J11</strain>
    </source>
</reference>
<organism evidence="1 2">
    <name type="scientific">Candidatus Contendobacter odensis Run_B_J11</name>
    <dbReference type="NCBI Taxonomy" id="1400861"/>
    <lineage>
        <taxon>Bacteria</taxon>
        <taxon>Pseudomonadati</taxon>
        <taxon>Pseudomonadota</taxon>
        <taxon>Gammaproteobacteria</taxon>
        <taxon>Candidatus Competibacteraceae</taxon>
        <taxon>Candidatus Contendibacter</taxon>
    </lineage>
</organism>
<name>A0A7U7J2B3_9GAMM</name>
<dbReference type="Proteomes" id="UP000019184">
    <property type="component" value="Unassembled WGS sequence"/>
</dbReference>
<dbReference type="Pfam" id="PF04465">
    <property type="entry name" value="DUF499"/>
    <property type="match status" value="1"/>
</dbReference>
<protein>
    <submittedName>
        <fullName evidence="1">Uncharacterized protein</fullName>
    </submittedName>
</protein>
<dbReference type="EMBL" id="CBTK010000017">
    <property type="protein sequence ID" value="CDH43268.1"/>
    <property type="molecule type" value="Genomic_DNA"/>
</dbReference>
<keyword evidence="2" id="KW-1185">Reference proteome</keyword>
<gene>
    <name evidence="1" type="ORF">BN874_1130002</name>
</gene>
<dbReference type="OrthoDB" id="9757917at2"/>
<accession>A0A7U7J2B3</accession>
<comment type="caution">
    <text evidence="1">The sequence shown here is derived from an EMBL/GenBank/DDBJ whole genome shotgun (WGS) entry which is preliminary data.</text>
</comment>
<dbReference type="RefSeq" id="WP_034430314.1">
    <property type="nucleotide sequence ID" value="NZ_CBTK010000017.1"/>
</dbReference>
<evidence type="ECO:0000313" key="1">
    <source>
        <dbReference type="EMBL" id="CDH43268.1"/>
    </source>
</evidence>